<accession>A0ABU5BXB5</accession>
<evidence type="ECO:0000256" key="2">
    <source>
        <dbReference type="ARBA" id="ARBA00022840"/>
    </source>
</evidence>
<dbReference type="SUPFAM" id="SSF52540">
    <property type="entry name" value="P-loop containing nucleoside triphosphate hydrolases"/>
    <property type="match status" value="1"/>
</dbReference>
<keyword evidence="2" id="KW-0067">ATP-binding</keyword>
<dbReference type="InterPro" id="IPR033875">
    <property type="entry name" value="FlhG"/>
</dbReference>
<keyword evidence="1" id="KW-0547">Nucleotide-binding</keyword>
<sequence length="279" mass="29865">MGNQSVQVVAVTGGKGGVGKTNVSVNLALALAELGRRVVLMDADLGLANVDVQLGLRPQATLADVLSGTCSLREVMINGPGGIRIVPAASGAAEMVNLGPREHAGLIQAFSDIGDELDILLIDTAAGIGDSVVSFVRAAQEVIVVVCDEPTSITDAYALIKLLSRDHGVTRFRVLANMVHSPQEGHNVFNKLLQVTDRFLDVALQYVGAVPYDESVRKAAQKQRATFDLFPRSRVSLAIRTIARKVDAWPLPSTPRGHLEFFLERLVQRNDPATGPEDE</sequence>
<dbReference type="InterPro" id="IPR027417">
    <property type="entry name" value="P-loop_NTPase"/>
</dbReference>
<dbReference type="EMBL" id="JAVRDO010000004">
    <property type="protein sequence ID" value="MDX9687414.1"/>
    <property type="molecule type" value="Genomic_DNA"/>
</dbReference>
<dbReference type="RefSeq" id="WP_320331181.1">
    <property type="nucleotide sequence ID" value="NZ_JAVRDO010000004.1"/>
</dbReference>
<dbReference type="PANTHER" id="PTHR43384">
    <property type="entry name" value="SEPTUM SITE-DETERMINING PROTEIN MIND HOMOLOG, CHLOROPLASTIC-RELATED"/>
    <property type="match status" value="1"/>
</dbReference>
<dbReference type="InterPro" id="IPR033756">
    <property type="entry name" value="YlxH/NBP35"/>
</dbReference>
<gene>
    <name evidence="3" type="ORF">RED13_001843</name>
</gene>
<proteinExistence type="predicted"/>
<evidence type="ECO:0000313" key="3">
    <source>
        <dbReference type="EMBL" id="MDX9687414.1"/>
    </source>
</evidence>
<reference evidence="4" key="1">
    <citation type="submission" date="2023-07" db="EMBL/GenBank/DDBJ databases">
        <authorList>
            <person name="de Witt J."/>
        </authorList>
    </citation>
    <scope>NUCLEOTIDE SEQUENCE [LARGE SCALE GENOMIC DNA]</scope>
    <source>
        <strain evidence="4">FZJ</strain>
    </source>
</reference>
<dbReference type="Proteomes" id="UP001281217">
    <property type="component" value="Unassembled WGS sequence"/>
</dbReference>
<dbReference type="InterPro" id="IPR025501">
    <property type="entry name" value="MinD_FleN"/>
</dbReference>
<keyword evidence="4" id="KW-1185">Reference proteome</keyword>
<organism evidence="3 4">
    <name type="scientific">Halopseudomonas formosensis</name>
    <dbReference type="NCBI Taxonomy" id="1002526"/>
    <lineage>
        <taxon>Bacteria</taxon>
        <taxon>Pseudomonadati</taxon>
        <taxon>Pseudomonadota</taxon>
        <taxon>Gammaproteobacteria</taxon>
        <taxon>Pseudomonadales</taxon>
        <taxon>Pseudomonadaceae</taxon>
        <taxon>Halopseudomonas</taxon>
    </lineage>
</organism>
<dbReference type="InterPro" id="IPR050625">
    <property type="entry name" value="ParA/MinD_ATPase"/>
</dbReference>
<dbReference type="PIRSF" id="PIRSF003092">
    <property type="entry name" value="MinD"/>
    <property type="match status" value="1"/>
</dbReference>
<evidence type="ECO:0000313" key="4">
    <source>
        <dbReference type="Proteomes" id="UP001281217"/>
    </source>
</evidence>
<evidence type="ECO:0000256" key="1">
    <source>
        <dbReference type="ARBA" id="ARBA00022741"/>
    </source>
</evidence>
<dbReference type="PANTHER" id="PTHR43384:SF4">
    <property type="entry name" value="CELLULOSE BIOSYNTHESIS PROTEIN BCSQ-RELATED"/>
    <property type="match status" value="1"/>
</dbReference>
<dbReference type="Gene3D" id="3.40.50.300">
    <property type="entry name" value="P-loop containing nucleotide triphosphate hydrolases"/>
    <property type="match status" value="1"/>
</dbReference>
<dbReference type="Pfam" id="PF10609">
    <property type="entry name" value="ParA"/>
    <property type="match status" value="1"/>
</dbReference>
<protein>
    <submittedName>
        <fullName evidence="3">MinD/ParA family protein</fullName>
    </submittedName>
</protein>
<dbReference type="CDD" id="cd02038">
    <property type="entry name" value="FlhG-like"/>
    <property type="match status" value="1"/>
</dbReference>
<comment type="caution">
    <text evidence="3">The sequence shown here is derived from an EMBL/GenBank/DDBJ whole genome shotgun (WGS) entry which is preliminary data.</text>
</comment>
<name>A0ABU5BXB5_9GAMM</name>